<feature type="domain" description="B30.2/SPRY" evidence="7">
    <location>
        <begin position="575"/>
        <end position="800"/>
    </location>
</feature>
<dbReference type="EMBL" id="KB095812">
    <property type="protein sequence ID" value="ESO11659.1"/>
    <property type="molecule type" value="Genomic_DNA"/>
</dbReference>
<dbReference type="PRINTS" id="PR00795">
    <property type="entry name" value="RYANODINER"/>
</dbReference>
<evidence type="ECO:0000256" key="6">
    <source>
        <dbReference type="ARBA" id="ARBA00022951"/>
    </source>
</evidence>
<protein>
    <recommendedName>
        <fullName evidence="12">B30.2/SPRY domain-containing protein</fullName>
    </recommendedName>
</protein>
<dbReference type="SUPFAM" id="SSF49899">
    <property type="entry name" value="Concanavalin A-like lectins/glucanases"/>
    <property type="match status" value="1"/>
</dbReference>
<evidence type="ECO:0000256" key="3">
    <source>
        <dbReference type="ARBA" id="ARBA00022673"/>
    </source>
</evidence>
<keyword evidence="6" id="KW-0703">Sarcoplasmic reticulum</keyword>
<dbReference type="Gene3D" id="1.10.490.160">
    <property type="match status" value="2"/>
</dbReference>
<dbReference type="GO" id="GO:0042383">
    <property type="term" value="C:sarcolemma"/>
    <property type="evidence" value="ECO:0000318"/>
    <property type="project" value="GO_Central"/>
</dbReference>
<evidence type="ECO:0000313" key="11">
    <source>
        <dbReference type="Proteomes" id="UP000015101"/>
    </source>
</evidence>
<dbReference type="SUPFAM" id="SSF82109">
    <property type="entry name" value="MIR domain"/>
    <property type="match status" value="2"/>
</dbReference>
<reference evidence="11" key="1">
    <citation type="submission" date="2012-12" db="EMBL/GenBank/DDBJ databases">
        <authorList>
            <person name="Hellsten U."/>
            <person name="Grimwood J."/>
            <person name="Chapman J.A."/>
            <person name="Shapiro H."/>
            <person name="Aerts A."/>
            <person name="Otillar R.P."/>
            <person name="Terry A.Y."/>
            <person name="Boore J.L."/>
            <person name="Simakov O."/>
            <person name="Marletaz F."/>
            <person name="Cho S.-J."/>
            <person name="Edsinger-Gonzales E."/>
            <person name="Havlak P."/>
            <person name="Kuo D.-H."/>
            <person name="Larsson T."/>
            <person name="Lv J."/>
            <person name="Arendt D."/>
            <person name="Savage R."/>
            <person name="Osoegawa K."/>
            <person name="de Jong P."/>
            <person name="Lindberg D.R."/>
            <person name="Seaver E.C."/>
            <person name="Weisblat D.A."/>
            <person name="Putnam N.H."/>
            <person name="Grigoriev I.V."/>
            <person name="Rokhsar D.S."/>
        </authorList>
    </citation>
    <scope>NUCLEOTIDE SEQUENCE</scope>
</reference>
<dbReference type="KEGG" id="hro:HELRODRAFT_71321"/>
<dbReference type="CDD" id="cd23278">
    <property type="entry name" value="beta-trefoil_MIR_RyR"/>
    <property type="match status" value="1"/>
</dbReference>
<evidence type="ECO:0000313" key="9">
    <source>
        <dbReference type="EMBL" id="ESO11659.1"/>
    </source>
</evidence>
<evidence type="ECO:0000256" key="5">
    <source>
        <dbReference type="ARBA" id="ARBA00022837"/>
    </source>
</evidence>
<dbReference type="PANTHER" id="PTHR46399:SF8">
    <property type="entry name" value="B30.2_SPRY DOMAIN-CONTAINING PROTEIN"/>
    <property type="match status" value="1"/>
</dbReference>
<dbReference type="GO" id="GO:0033017">
    <property type="term" value="C:sarcoplasmic reticulum membrane"/>
    <property type="evidence" value="ECO:0000318"/>
    <property type="project" value="GO_Central"/>
</dbReference>
<dbReference type="PANTHER" id="PTHR46399">
    <property type="entry name" value="B30.2/SPRY DOMAIN-CONTAINING PROTEIN"/>
    <property type="match status" value="1"/>
</dbReference>
<dbReference type="HOGENOM" id="CLU_006416_0_0_1"/>
<evidence type="ECO:0000313" key="10">
    <source>
        <dbReference type="EnsemblMetazoa" id="HelroP71321"/>
    </source>
</evidence>
<proteinExistence type="predicted"/>
<dbReference type="InterPro" id="IPR035761">
    <property type="entry name" value="SPRY1_RyR"/>
</dbReference>
<accession>T1G0J6</accession>
<dbReference type="InterPro" id="IPR013333">
    <property type="entry name" value="Ryan_recept"/>
</dbReference>
<dbReference type="InterPro" id="IPR000699">
    <property type="entry name" value="RIH_dom"/>
</dbReference>
<dbReference type="CTD" id="20214594"/>
<comment type="subcellular location">
    <subcellularLocation>
        <location evidence="1">Sarcoplasmic reticulum membrane</location>
        <topology evidence="1">Multi-pass membrane protein</topology>
    </subcellularLocation>
</comment>
<dbReference type="SMART" id="SM00449">
    <property type="entry name" value="SPRY"/>
    <property type="match status" value="1"/>
</dbReference>
<dbReference type="Gene3D" id="2.60.120.920">
    <property type="match status" value="1"/>
</dbReference>
<keyword evidence="4" id="KW-0677">Repeat</keyword>
<dbReference type="InterPro" id="IPR016093">
    <property type="entry name" value="MIR_motif"/>
</dbReference>
<dbReference type="InterPro" id="IPR013320">
    <property type="entry name" value="ConA-like_dom_sf"/>
</dbReference>
<evidence type="ECO:0000259" key="7">
    <source>
        <dbReference type="PROSITE" id="PS50188"/>
    </source>
</evidence>
<dbReference type="Pfam" id="PF08709">
    <property type="entry name" value="Ins145_P3_rec"/>
    <property type="match status" value="1"/>
</dbReference>
<keyword evidence="11" id="KW-1185">Reference proteome</keyword>
<dbReference type="GO" id="GO:0014808">
    <property type="term" value="P:release of sequestered calcium ion into cytosol by sarcoplasmic reticulum"/>
    <property type="evidence" value="ECO:0000318"/>
    <property type="project" value="GO_Central"/>
</dbReference>
<dbReference type="InterPro" id="IPR035910">
    <property type="entry name" value="RyR/IP3R_RIH_dom_sf"/>
</dbReference>
<dbReference type="Gene3D" id="1.25.10.30">
    <property type="entry name" value="IP3 receptor type 1 binding core, RIH domain"/>
    <property type="match status" value="1"/>
</dbReference>
<dbReference type="RefSeq" id="XP_009010147.1">
    <property type="nucleotide sequence ID" value="XM_009011899.1"/>
</dbReference>
<dbReference type="InterPro" id="IPR036300">
    <property type="entry name" value="MIR_dom_sf"/>
</dbReference>
<dbReference type="GO" id="GO:0006941">
    <property type="term" value="P:striated muscle contraction"/>
    <property type="evidence" value="ECO:0000318"/>
    <property type="project" value="GO_Central"/>
</dbReference>
<dbReference type="GO" id="GO:0034704">
    <property type="term" value="C:calcium channel complex"/>
    <property type="evidence" value="ECO:0000318"/>
    <property type="project" value="GO_Central"/>
</dbReference>
<dbReference type="InterPro" id="IPR003877">
    <property type="entry name" value="SPRY_dom"/>
</dbReference>
<evidence type="ECO:0000259" key="8">
    <source>
        <dbReference type="PROSITE" id="PS50919"/>
    </source>
</evidence>
<dbReference type="SUPFAM" id="SSF100909">
    <property type="entry name" value="IP3 receptor type 1 binding core, domain 2"/>
    <property type="match status" value="1"/>
</dbReference>
<dbReference type="InterPro" id="IPR001870">
    <property type="entry name" value="B30.2/SPRY"/>
</dbReference>
<dbReference type="STRING" id="6412.T1G0J6"/>
<name>T1G0J6_HELRO</name>
<dbReference type="GeneID" id="20214594"/>
<reference evidence="9 11" key="2">
    <citation type="journal article" date="2013" name="Nature">
        <title>Insights into bilaterian evolution from three spiralian genomes.</title>
        <authorList>
            <person name="Simakov O."/>
            <person name="Marletaz F."/>
            <person name="Cho S.J."/>
            <person name="Edsinger-Gonzales E."/>
            <person name="Havlak P."/>
            <person name="Hellsten U."/>
            <person name="Kuo D.H."/>
            <person name="Larsson T."/>
            <person name="Lv J."/>
            <person name="Arendt D."/>
            <person name="Savage R."/>
            <person name="Osoegawa K."/>
            <person name="de Jong P."/>
            <person name="Grimwood J."/>
            <person name="Chapman J.A."/>
            <person name="Shapiro H."/>
            <person name="Aerts A."/>
            <person name="Otillar R.P."/>
            <person name="Terry A.Y."/>
            <person name="Boore J.L."/>
            <person name="Grigoriev I.V."/>
            <person name="Lindberg D.R."/>
            <person name="Seaver E.C."/>
            <person name="Weisblat D.A."/>
            <person name="Putnam N.H."/>
            <person name="Rokhsar D.S."/>
        </authorList>
    </citation>
    <scope>NUCLEOTIDE SEQUENCE</scope>
</reference>
<dbReference type="SMART" id="SM00472">
    <property type="entry name" value="MIR"/>
    <property type="match status" value="4"/>
</dbReference>
<keyword evidence="2" id="KW-0813">Transport</keyword>
<evidence type="ECO:0000256" key="4">
    <source>
        <dbReference type="ARBA" id="ARBA00022737"/>
    </source>
</evidence>
<dbReference type="InterPro" id="IPR015925">
    <property type="entry name" value="Ryanodine_IP3_receptor"/>
</dbReference>
<keyword evidence="2" id="KW-0109">Calcium transport</keyword>
<dbReference type="OMA" id="WSAAPIC"/>
<dbReference type="InParanoid" id="T1G0J6"/>
<keyword evidence="2" id="KW-0406">Ion transport</keyword>
<dbReference type="PROSITE" id="PS50188">
    <property type="entry name" value="B302_SPRY"/>
    <property type="match status" value="1"/>
</dbReference>
<dbReference type="GO" id="GO:0030018">
    <property type="term" value="C:Z disc"/>
    <property type="evidence" value="ECO:0000318"/>
    <property type="project" value="GO_Central"/>
</dbReference>
<reference evidence="10" key="3">
    <citation type="submission" date="2015-06" db="UniProtKB">
        <authorList>
            <consortium name="EnsemblMetazoa"/>
        </authorList>
    </citation>
    <scope>IDENTIFICATION</scope>
</reference>
<dbReference type="EMBL" id="AMQM01002510">
    <property type="status" value="NOT_ANNOTATED_CDS"/>
    <property type="molecule type" value="Genomic_DNA"/>
</dbReference>
<dbReference type="OrthoDB" id="300855at2759"/>
<dbReference type="InterPro" id="IPR014821">
    <property type="entry name" value="Ins145_P3_rcpt"/>
</dbReference>
<dbReference type="eggNOG" id="KOG2243">
    <property type="taxonomic scope" value="Eukaryota"/>
</dbReference>
<feature type="domain" description="MIR" evidence="8">
    <location>
        <begin position="94"/>
        <end position="149"/>
    </location>
</feature>
<evidence type="ECO:0000256" key="1">
    <source>
        <dbReference type="ARBA" id="ARBA00004326"/>
    </source>
</evidence>
<dbReference type="Pfam" id="PF01365">
    <property type="entry name" value="RYDR_ITPR"/>
    <property type="match status" value="1"/>
</dbReference>
<dbReference type="AlphaFoldDB" id="T1G0J6"/>
<dbReference type="CDD" id="cd12877">
    <property type="entry name" value="SPRY1_RyR"/>
    <property type="match status" value="1"/>
</dbReference>
<dbReference type="FunFam" id="2.60.120.920:FF:000002">
    <property type="entry name" value="ryanodine receptor isoform X2"/>
    <property type="match status" value="1"/>
</dbReference>
<keyword evidence="5" id="KW-0106">Calcium</keyword>
<dbReference type="EnsemblMetazoa" id="HelroT71321">
    <property type="protein sequence ID" value="HelroP71321"/>
    <property type="gene ID" value="HelroG71321"/>
</dbReference>
<dbReference type="Pfam" id="PF02026">
    <property type="entry name" value="RyR"/>
    <property type="match status" value="2"/>
</dbReference>
<dbReference type="InterPro" id="IPR003032">
    <property type="entry name" value="Ryanodine_rcpt"/>
</dbReference>
<evidence type="ECO:0008006" key="12">
    <source>
        <dbReference type="Google" id="ProtNLM"/>
    </source>
</evidence>
<keyword evidence="3" id="KW-0407">Ion channel</keyword>
<dbReference type="InterPro" id="IPR043136">
    <property type="entry name" value="B30.2/SPRY_sf"/>
</dbReference>
<dbReference type="Gene3D" id="2.80.10.50">
    <property type="match status" value="2"/>
</dbReference>
<dbReference type="Pfam" id="PF00622">
    <property type="entry name" value="SPRY"/>
    <property type="match status" value="1"/>
</dbReference>
<keyword evidence="3" id="KW-0107">Calcium channel</keyword>
<evidence type="ECO:0000256" key="2">
    <source>
        <dbReference type="ARBA" id="ARBA00022568"/>
    </source>
</evidence>
<dbReference type="Pfam" id="PF02815">
    <property type="entry name" value="MIR"/>
    <property type="match status" value="1"/>
</dbReference>
<organism evidence="10 11">
    <name type="scientific">Helobdella robusta</name>
    <name type="common">Californian leech</name>
    <dbReference type="NCBI Taxonomy" id="6412"/>
    <lineage>
        <taxon>Eukaryota</taxon>
        <taxon>Metazoa</taxon>
        <taxon>Spiralia</taxon>
        <taxon>Lophotrochozoa</taxon>
        <taxon>Annelida</taxon>
        <taxon>Clitellata</taxon>
        <taxon>Hirudinea</taxon>
        <taxon>Rhynchobdellida</taxon>
        <taxon>Glossiphoniidae</taxon>
        <taxon>Helobdella</taxon>
    </lineage>
</organism>
<dbReference type="GO" id="GO:0005219">
    <property type="term" value="F:ryanodine-sensitive calcium-release channel activity"/>
    <property type="evidence" value="ECO:0000318"/>
    <property type="project" value="GO_Central"/>
</dbReference>
<dbReference type="GO" id="GO:0005790">
    <property type="term" value="C:smooth endoplasmic reticulum"/>
    <property type="evidence" value="ECO:0000318"/>
    <property type="project" value="GO_Central"/>
</dbReference>
<dbReference type="PROSITE" id="PS50919">
    <property type="entry name" value="MIR"/>
    <property type="match status" value="1"/>
</dbReference>
<dbReference type="Proteomes" id="UP000015101">
    <property type="component" value="Unassembled WGS sequence"/>
</dbReference>
<sequence>KYREQDDMICLNCTPSNLGKEAHSNTDRVCLAAEGFGNRTCFLQNMSNKDLPFDISVCVFVLEQALSVRALQEMVSAKNQETVRLFFSGQSSGHRTLLYGHAVLLKHSHSNMYLSCLSTQSSSSDKLAFDVGLTLTTEGESCWWTIHPASKQRSEGEKVRVGDDLILVSVASERYLVSSHIGADCQVIASFQQTLWTVQPISSGIVRQKSMGHVLGGDVLRLFHGDECLTIPVREVDTTQSTVMYETGSVASHARSLWKLEHIRTKWAEACMGWNQPCRLRHVTTGRYLASTPDNQIVTYHKDLSTEDATAFFLKQSKMDKDDKKLSEGHEAEGMGSAQIKYGDSLVYIQHKKTGLWLSYQTFETKKRGVGRVEEKKAILMVEGHMDDGLTFLRAQEEENKSARVIRKCASLITRFVKALESLKTEGRVSHLWEDISLTEVVKTLEDLIDYFAPPGKDLDFEERQIRLKALRNRQDLFQEEGMITLILQTIDKCSQWKSMRRLSHLIGEESAAVWNDMINYLYLLLAALIQGNHSNCTQFASSKHIDWLVRRLEGQDSSKGVLDVLHSVLIDSPEALNVIKEHHISTIISLIDKHGRDPKVLDVLCSLCIGNGVAVRSNQNLIMENLLPGKDLLLQTKVVDYVFSMNPNIYVGKCEGSAMYHKWYYEAVIDLVEQVVTHLPARVRIGWANTEGFVPYPGGGSHWGANGVGDDLFSYAFDGVSLWTGMSDPRLARTSHMSLQKGDIIGVCLDLDVPQMTFTINGIPVKGFFKDFNTTGMFFPAISMSAKSSIRFMLGGEHGRLRFGPPDSHSPVCESLKPKEKLKIEPCFNLGNVPKGLISGPVQLTEHLTFVPNPVETSHVMIPAYVENVTEKLAENLHELWTMSKIENGWIWGERRDDQRKIHPCIISYDKLSITEKQTKNNQKKTKTYRMLLALGYHITFDPQYTSNHRLKTQKLSVNYTQANGFRPAPLDLSGLVMSEKLNELVEALAENTHNVWAKERIKQGWTYGLTEVLIDE</sequence>
<gene>
    <name evidence="10" type="primary">20214594</name>
    <name evidence="9" type="ORF">HELRODRAFT_71321</name>
</gene>